<organism evidence="1 2">
    <name type="scientific">Pleurodeles waltl</name>
    <name type="common">Iberian ribbed newt</name>
    <dbReference type="NCBI Taxonomy" id="8319"/>
    <lineage>
        <taxon>Eukaryota</taxon>
        <taxon>Metazoa</taxon>
        <taxon>Chordata</taxon>
        <taxon>Craniata</taxon>
        <taxon>Vertebrata</taxon>
        <taxon>Euteleostomi</taxon>
        <taxon>Amphibia</taxon>
        <taxon>Batrachia</taxon>
        <taxon>Caudata</taxon>
        <taxon>Salamandroidea</taxon>
        <taxon>Salamandridae</taxon>
        <taxon>Pleurodelinae</taxon>
        <taxon>Pleurodeles</taxon>
    </lineage>
</organism>
<evidence type="ECO:0000313" key="2">
    <source>
        <dbReference type="Proteomes" id="UP001066276"/>
    </source>
</evidence>
<keyword evidence="2" id="KW-1185">Reference proteome</keyword>
<reference evidence="1" key="1">
    <citation type="journal article" date="2022" name="bioRxiv">
        <title>Sequencing and chromosome-scale assembly of the giantPleurodeles waltlgenome.</title>
        <authorList>
            <person name="Brown T."/>
            <person name="Elewa A."/>
            <person name="Iarovenko S."/>
            <person name="Subramanian E."/>
            <person name="Araus A.J."/>
            <person name="Petzold A."/>
            <person name="Susuki M."/>
            <person name="Suzuki K.-i.T."/>
            <person name="Hayashi T."/>
            <person name="Toyoda A."/>
            <person name="Oliveira C."/>
            <person name="Osipova E."/>
            <person name="Leigh N.D."/>
            <person name="Simon A."/>
            <person name="Yun M.H."/>
        </authorList>
    </citation>
    <scope>NUCLEOTIDE SEQUENCE</scope>
    <source>
        <strain evidence="1">20211129_DDA</strain>
        <tissue evidence="1">Liver</tissue>
    </source>
</reference>
<proteinExistence type="predicted"/>
<sequence>MAARAHSPFRTEGYEVWIAADFLKENSDSCKTFLALRPQLHQMDVKYVLFEPPQMYITKNGKSKDFYDPEDL</sequence>
<name>A0AAV7R0B8_PLEWA</name>
<protein>
    <submittedName>
        <fullName evidence="1">Uncharacterized protein</fullName>
    </submittedName>
</protein>
<gene>
    <name evidence="1" type="ORF">NDU88_010435</name>
</gene>
<accession>A0AAV7R0B8</accession>
<dbReference type="AlphaFoldDB" id="A0AAV7R0B8"/>
<dbReference type="InterPro" id="IPR042566">
    <property type="entry name" value="L1_C"/>
</dbReference>
<dbReference type="EMBL" id="JANPWB010000010">
    <property type="protein sequence ID" value="KAJ1144133.1"/>
    <property type="molecule type" value="Genomic_DNA"/>
</dbReference>
<comment type="caution">
    <text evidence="1">The sequence shown here is derived from an EMBL/GenBank/DDBJ whole genome shotgun (WGS) entry which is preliminary data.</text>
</comment>
<dbReference type="Proteomes" id="UP001066276">
    <property type="component" value="Chromosome 6"/>
</dbReference>
<dbReference type="Gene3D" id="3.30.250.20">
    <property type="entry name" value="L1 transposable element, C-terminal domain"/>
    <property type="match status" value="1"/>
</dbReference>
<evidence type="ECO:0000313" key="1">
    <source>
        <dbReference type="EMBL" id="KAJ1144133.1"/>
    </source>
</evidence>